<dbReference type="RefSeq" id="WP_104982915.1">
    <property type="nucleotide sequence ID" value="NZ_CP012673.1"/>
</dbReference>
<dbReference type="InterPro" id="IPR012296">
    <property type="entry name" value="Nuclease_put_TT1808"/>
</dbReference>
<organism evidence="2 3">
    <name type="scientific">Sorangium cellulosum</name>
    <name type="common">Polyangium cellulosum</name>
    <dbReference type="NCBI Taxonomy" id="56"/>
    <lineage>
        <taxon>Bacteria</taxon>
        <taxon>Pseudomonadati</taxon>
        <taxon>Myxococcota</taxon>
        <taxon>Polyangia</taxon>
        <taxon>Polyangiales</taxon>
        <taxon>Polyangiaceae</taxon>
        <taxon>Sorangium</taxon>
    </lineage>
</organism>
<gene>
    <name evidence="2" type="ORF">SOCE26_058460</name>
</gene>
<evidence type="ECO:0000313" key="3">
    <source>
        <dbReference type="Proteomes" id="UP000238348"/>
    </source>
</evidence>
<name>A0A2L0EYL0_SORCE</name>
<dbReference type="InterPro" id="IPR011335">
    <property type="entry name" value="Restrct_endonuc-II-like"/>
</dbReference>
<reference evidence="2 3" key="1">
    <citation type="submission" date="2015-09" db="EMBL/GenBank/DDBJ databases">
        <title>Sorangium comparison.</title>
        <authorList>
            <person name="Zaburannyi N."/>
            <person name="Bunk B."/>
            <person name="Overmann J."/>
            <person name="Mueller R."/>
        </authorList>
    </citation>
    <scope>NUCLEOTIDE SEQUENCE [LARGE SCALE GENOMIC DNA]</scope>
    <source>
        <strain evidence="2 3">So ce26</strain>
    </source>
</reference>
<protein>
    <recommendedName>
        <fullName evidence="1">Putative restriction endonuclease domain-containing protein</fullName>
    </recommendedName>
</protein>
<accession>A0A2L0EYL0</accession>
<evidence type="ECO:0000313" key="2">
    <source>
        <dbReference type="EMBL" id="AUX44382.1"/>
    </source>
</evidence>
<dbReference type="CDD" id="cd06260">
    <property type="entry name" value="DUF820-like"/>
    <property type="match status" value="1"/>
</dbReference>
<dbReference type="SUPFAM" id="SSF52980">
    <property type="entry name" value="Restriction endonuclease-like"/>
    <property type="match status" value="1"/>
</dbReference>
<dbReference type="Gene3D" id="3.90.1570.10">
    <property type="entry name" value="tt1808, chain A"/>
    <property type="match status" value="1"/>
</dbReference>
<sequence>MSTSASRPVPRATAADLLAIPEDQRFHEVIGGELVRKASPAGEHGGTQAALAGVLFDPFNRRSGGRRPGGWWLLTEVEVELTPDEIYRPDLLGFRRERAPERPRGNPLRERPDWICEVLSSTTARNDTVKKMRVYHRCEIPHYWRVDPIEETLAVHRWTPEGYLTALVAERGERVHAEPFEAIELAVGVLFGDDAEE</sequence>
<dbReference type="PANTHER" id="PTHR34107:SF4">
    <property type="entry name" value="SLL1222 PROTEIN"/>
    <property type="match status" value="1"/>
</dbReference>
<dbReference type="EMBL" id="CP012673">
    <property type="protein sequence ID" value="AUX44382.1"/>
    <property type="molecule type" value="Genomic_DNA"/>
</dbReference>
<dbReference type="PANTHER" id="PTHR34107">
    <property type="entry name" value="SLL0198 PROTEIN-RELATED"/>
    <property type="match status" value="1"/>
</dbReference>
<proteinExistence type="predicted"/>
<dbReference type="InterPro" id="IPR008538">
    <property type="entry name" value="Uma2"/>
</dbReference>
<evidence type="ECO:0000259" key="1">
    <source>
        <dbReference type="Pfam" id="PF05685"/>
    </source>
</evidence>
<dbReference type="Pfam" id="PF05685">
    <property type="entry name" value="Uma2"/>
    <property type="match status" value="1"/>
</dbReference>
<dbReference type="AlphaFoldDB" id="A0A2L0EYL0"/>
<dbReference type="OrthoDB" id="9798254at2"/>
<dbReference type="Proteomes" id="UP000238348">
    <property type="component" value="Chromosome"/>
</dbReference>
<feature type="domain" description="Putative restriction endonuclease" evidence="1">
    <location>
        <begin position="16"/>
        <end position="187"/>
    </location>
</feature>